<dbReference type="InterPro" id="IPR016162">
    <property type="entry name" value="Ald_DH_N"/>
</dbReference>
<keyword evidence="2" id="KW-0560">Oxidoreductase</keyword>
<evidence type="ECO:0000313" key="7">
    <source>
        <dbReference type="Proteomes" id="UP000181942"/>
    </source>
</evidence>
<feature type="domain" description="Aldehyde dehydrogenase" evidence="5">
    <location>
        <begin position="2"/>
        <end position="89"/>
    </location>
</feature>
<dbReference type="SUPFAM" id="SSF53720">
    <property type="entry name" value="ALDH-like"/>
    <property type="match status" value="1"/>
</dbReference>
<sequence length="177" mass="18705">MPKGVIAAISPWNAPGILGVRAVARGNTVVMKPSEDAPIACGLLISDVLHEAGLPAGVLNAVTNDRADAAEVVSALIADDRVRMVNYGGQAGAEAFADTRWITAQTSGHAHYPIWPPPDEPKSGLTGPATDFGPFDTHMSKGPEVFPEVFTAVRATRAQARRRDRLNRRTSGASTRV</sequence>
<feature type="compositionally biased region" description="Basic residues" evidence="4">
    <location>
        <begin position="159"/>
        <end position="168"/>
    </location>
</feature>
<evidence type="ECO:0000256" key="4">
    <source>
        <dbReference type="SAM" id="MobiDB-lite"/>
    </source>
</evidence>
<evidence type="ECO:0000313" key="6">
    <source>
        <dbReference type="EMBL" id="SFG00895.1"/>
    </source>
</evidence>
<proteinExistence type="inferred from homology"/>
<evidence type="ECO:0000256" key="1">
    <source>
        <dbReference type="ARBA" id="ARBA00009986"/>
    </source>
</evidence>
<dbReference type="GO" id="GO:0016491">
    <property type="term" value="F:oxidoreductase activity"/>
    <property type="evidence" value="ECO:0007669"/>
    <property type="project" value="UniProtKB-KW"/>
</dbReference>
<dbReference type="InterPro" id="IPR015590">
    <property type="entry name" value="Aldehyde_DH_dom"/>
</dbReference>
<dbReference type="Proteomes" id="UP000181942">
    <property type="component" value="Unassembled WGS sequence"/>
</dbReference>
<dbReference type="Gene3D" id="3.40.605.10">
    <property type="entry name" value="Aldehyde Dehydrogenase, Chain A, domain 1"/>
    <property type="match status" value="1"/>
</dbReference>
<comment type="similarity">
    <text evidence="1">Belongs to the aldehyde dehydrogenase family.</text>
</comment>
<dbReference type="PANTHER" id="PTHR42986">
    <property type="entry name" value="BENZALDEHYDE DEHYDROGENASE YFMT"/>
    <property type="match status" value="1"/>
</dbReference>
<evidence type="ECO:0000259" key="5">
    <source>
        <dbReference type="Pfam" id="PF00171"/>
    </source>
</evidence>
<dbReference type="PANTHER" id="PTHR42986:SF1">
    <property type="entry name" value="BENZALDEHYDE DEHYDROGENASE YFMT"/>
    <property type="match status" value="1"/>
</dbReference>
<feature type="region of interest" description="Disordered" evidence="4">
    <location>
        <begin position="157"/>
        <end position="177"/>
    </location>
</feature>
<evidence type="ECO:0000256" key="2">
    <source>
        <dbReference type="ARBA" id="ARBA00023002"/>
    </source>
</evidence>
<protein>
    <submittedName>
        <fullName evidence="6">Aldehyde dehydrogenase family protein</fullName>
    </submittedName>
</protein>
<gene>
    <name evidence="6" type="ORF">SAMN02787118_114295</name>
</gene>
<dbReference type="Pfam" id="PF00171">
    <property type="entry name" value="Aldedh"/>
    <property type="match status" value="1"/>
</dbReference>
<reference evidence="6 7" key="1">
    <citation type="submission" date="2016-10" db="EMBL/GenBank/DDBJ databases">
        <authorList>
            <person name="de Groot N.N."/>
        </authorList>
    </citation>
    <scope>NUCLEOTIDE SEQUENCE [LARGE SCALE GENOMIC DNA]</scope>
    <source>
        <strain evidence="6 7">OK461</strain>
    </source>
</reference>
<keyword evidence="3" id="KW-0520">NAD</keyword>
<dbReference type="InterPro" id="IPR016161">
    <property type="entry name" value="Ald_DH/histidinol_DH"/>
</dbReference>
<dbReference type="AlphaFoldDB" id="A0A1I2NAF9"/>
<evidence type="ECO:0000256" key="3">
    <source>
        <dbReference type="ARBA" id="ARBA00023027"/>
    </source>
</evidence>
<name>A0A1I2NAF9_9ACTN</name>
<dbReference type="EMBL" id="FONR01000014">
    <property type="protein sequence ID" value="SFG00895.1"/>
    <property type="molecule type" value="Genomic_DNA"/>
</dbReference>
<accession>A0A1I2NAF9</accession>
<organism evidence="6 7">
    <name type="scientific">Streptomyces mirabilis</name>
    <dbReference type="NCBI Taxonomy" id="68239"/>
    <lineage>
        <taxon>Bacteria</taxon>
        <taxon>Bacillati</taxon>
        <taxon>Actinomycetota</taxon>
        <taxon>Actinomycetes</taxon>
        <taxon>Kitasatosporales</taxon>
        <taxon>Streptomycetaceae</taxon>
        <taxon>Streptomyces</taxon>
    </lineage>
</organism>